<keyword evidence="1" id="KW-0812">Transmembrane</keyword>
<feature type="transmembrane region" description="Helical" evidence="1">
    <location>
        <begin position="104"/>
        <end position="129"/>
    </location>
</feature>
<organism evidence="2 3">
    <name type="scientific">Ruminococcus albus (strain ATCC 27210 / DSM 20455 / JCM 14654 / NCDO 2250 / 7)</name>
    <dbReference type="NCBI Taxonomy" id="697329"/>
    <lineage>
        <taxon>Bacteria</taxon>
        <taxon>Bacillati</taxon>
        <taxon>Bacillota</taxon>
        <taxon>Clostridia</taxon>
        <taxon>Eubacteriales</taxon>
        <taxon>Oscillospiraceae</taxon>
        <taxon>Ruminococcus</taxon>
    </lineage>
</organism>
<evidence type="ECO:0000313" key="3">
    <source>
        <dbReference type="Proteomes" id="UP000006919"/>
    </source>
</evidence>
<accession>E6UBC2</accession>
<sequence precursor="true">MAAMLVFTVLMNLFAWAAYTLTDVFLGGYSFVNMIVLAEWFVMPMAASAIYRSVTERRAERDSSDKVMFMLVWFVLSTGFSGVMCKLRESGFWFEASVFNKFDYLTYASALVFGFIVYSITYEIIGFFVDGGFAAHKAAR</sequence>
<feature type="transmembrane region" description="Helical" evidence="1">
    <location>
        <begin position="27"/>
        <end position="47"/>
    </location>
</feature>
<dbReference type="HOGENOM" id="CLU_1833737_0_0_9"/>
<evidence type="ECO:0000313" key="2">
    <source>
        <dbReference type="EMBL" id="ADU21472.1"/>
    </source>
</evidence>
<dbReference type="RefSeq" id="WP_013497650.1">
    <property type="nucleotide sequence ID" value="NC_014833.1"/>
</dbReference>
<dbReference type="OrthoDB" id="1821119at2"/>
<keyword evidence="1" id="KW-0472">Membrane</keyword>
<dbReference type="EMBL" id="CP002403">
    <property type="protein sequence ID" value="ADU21472.1"/>
    <property type="molecule type" value="Genomic_DNA"/>
</dbReference>
<keyword evidence="1" id="KW-1133">Transmembrane helix</keyword>
<gene>
    <name evidence="2" type="ordered locus">Rumal_0946</name>
</gene>
<dbReference type="Proteomes" id="UP000006919">
    <property type="component" value="Chromosome"/>
</dbReference>
<evidence type="ECO:0000256" key="1">
    <source>
        <dbReference type="SAM" id="Phobius"/>
    </source>
</evidence>
<protein>
    <submittedName>
        <fullName evidence="2">Uncharacterized protein</fullName>
    </submittedName>
</protein>
<feature type="transmembrane region" description="Helical" evidence="1">
    <location>
        <begin position="67"/>
        <end position="84"/>
    </location>
</feature>
<dbReference type="AlphaFoldDB" id="E6UBC2"/>
<proteinExistence type="predicted"/>
<name>E6UBC2_RUMA7</name>
<dbReference type="KEGG" id="ral:Rumal_0946"/>
<reference evidence="2 3" key="1">
    <citation type="journal article" date="2011" name="J. Bacteriol.">
        <title>Complete genome of the cellulolytic ruminal bacterium Ruminococcus albus 7.</title>
        <authorList>
            <person name="Suen G."/>
            <person name="Stevenson D.M."/>
            <person name="Bruce D.C."/>
            <person name="Chertkov O."/>
            <person name="Copeland A."/>
            <person name="Cheng J.F."/>
            <person name="Detter C."/>
            <person name="Detter J.C."/>
            <person name="Goodwin L.A."/>
            <person name="Han C.S."/>
            <person name="Hauser L.J."/>
            <person name="Ivanova N.N."/>
            <person name="Kyrpides N.C."/>
            <person name="Land M.L."/>
            <person name="Lapidus A."/>
            <person name="Lucas S."/>
            <person name="Ovchinnikova G."/>
            <person name="Pitluck S."/>
            <person name="Tapia R."/>
            <person name="Woyke T."/>
            <person name="Boyum J."/>
            <person name="Mead D."/>
            <person name="Weimer P.J."/>
        </authorList>
    </citation>
    <scope>NUCLEOTIDE SEQUENCE [LARGE SCALE GENOMIC DNA]</scope>
    <source>
        <strain evidence="3">ATCC 27210 / DSM 20455 / JCM 14654 / NCDO 2250 / 7</strain>
    </source>
</reference>